<feature type="chain" id="PRO_5043044163" evidence="1">
    <location>
        <begin position="16"/>
        <end position="217"/>
    </location>
</feature>
<dbReference type="EMBL" id="WVTA01000016">
    <property type="protein sequence ID" value="KAK3201248.1"/>
    <property type="molecule type" value="Genomic_DNA"/>
</dbReference>
<proteinExistence type="predicted"/>
<accession>A0AAN6RET8</accession>
<name>A0AAN6RET8_9PLEO</name>
<protein>
    <submittedName>
        <fullName evidence="2">Uncharacterized protein</fullName>
    </submittedName>
</protein>
<reference evidence="2 3" key="1">
    <citation type="submission" date="2021-02" db="EMBL/GenBank/DDBJ databases">
        <title>Genome assembly of Pseudopithomyces chartarum.</title>
        <authorList>
            <person name="Jauregui R."/>
            <person name="Singh J."/>
            <person name="Voisey C."/>
        </authorList>
    </citation>
    <scope>NUCLEOTIDE SEQUENCE [LARGE SCALE GENOMIC DNA]</scope>
    <source>
        <strain evidence="2 3">AGR01</strain>
    </source>
</reference>
<keyword evidence="3" id="KW-1185">Reference proteome</keyword>
<dbReference type="Proteomes" id="UP001280581">
    <property type="component" value="Unassembled WGS sequence"/>
</dbReference>
<feature type="signal peptide" evidence="1">
    <location>
        <begin position="1"/>
        <end position="15"/>
    </location>
</feature>
<evidence type="ECO:0000313" key="2">
    <source>
        <dbReference type="EMBL" id="KAK3201248.1"/>
    </source>
</evidence>
<sequence length="217" mass="23604">MFSKSFILLAALGQAMEVRKGPDVFKGEMSIQSTEVLGVLTSVTVLEGNGCPAGSYKVQPFEVGKSPNTTIEFDPSIFVYNETIAPGPVSCGINFEFDYVISESDDAELGFGTRMELITRYDENDTTRESGFKAVYDLHMTIQDYTDDAMIEYVSWNEGPQNFQVEAFGPTTGTPGEIGTGNLSSTITISTQDGSGEFAVTSIAVGFGIWVEYERPQ</sequence>
<evidence type="ECO:0000313" key="3">
    <source>
        <dbReference type="Proteomes" id="UP001280581"/>
    </source>
</evidence>
<gene>
    <name evidence="2" type="ORF">GRF29_185g216281</name>
</gene>
<keyword evidence="1" id="KW-0732">Signal</keyword>
<organism evidence="2 3">
    <name type="scientific">Pseudopithomyces chartarum</name>
    <dbReference type="NCBI Taxonomy" id="1892770"/>
    <lineage>
        <taxon>Eukaryota</taxon>
        <taxon>Fungi</taxon>
        <taxon>Dikarya</taxon>
        <taxon>Ascomycota</taxon>
        <taxon>Pezizomycotina</taxon>
        <taxon>Dothideomycetes</taxon>
        <taxon>Pleosporomycetidae</taxon>
        <taxon>Pleosporales</taxon>
        <taxon>Massarineae</taxon>
        <taxon>Didymosphaeriaceae</taxon>
        <taxon>Pseudopithomyces</taxon>
    </lineage>
</organism>
<evidence type="ECO:0000256" key="1">
    <source>
        <dbReference type="SAM" id="SignalP"/>
    </source>
</evidence>
<comment type="caution">
    <text evidence="2">The sequence shown here is derived from an EMBL/GenBank/DDBJ whole genome shotgun (WGS) entry which is preliminary data.</text>
</comment>
<dbReference type="AlphaFoldDB" id="A0AAN6RET8"/>